<evidence type="ECO:0000313" key="2">
    <source>
        <dbReference type="EnsemblPlants" id="QL09p051067:mrna"/>
    </source>
</evidence>
<dbReference type="EnsemblPlants" id="QL09p051067:mrna">
    <property type="protein sequence ID" value="QL09p051067:mrna"/>
    <property type="gene ID" value="QL09p051067"/>
</dbReference>
<dbReference type="Gramene" id="QL09p051067:mrna">
    <property type="protein sequence ID" value="QL09p051067:mrna"/>
    <property type="gene ID" value="QL09p051067"/>
</dbReference>
<keyword evidence="3" id="KW-1185">Reference proteome</keyword>
<dbReference type="GO" id="GO:2000762">
    <property type="term" value="P:regulation of phenylpropanoid metabolic process"/>
    <property type="evidence" value="ECO:0007669"/>
    <property type="project" value="InterPro"/>
</dbReference>
<dbReference type="AlphaFoldDB" id="A0A7N2MMC7"/>
<name>A0A7N2MMC7_QUELO</name>
<reference evidence="2 3" key="1">
    <citation type="journal article" date="2016" name="G3 (Bethesda)">
        <title>First Draft Assembly and Annotation of the Genome of a California Endemic Oak Quercus lobata Nee (Fagaceae).</title>
        <authorList>
            <person name="Sork V.L."/>
            <person name="Fitz-Gibbon S.T."/>
            <person name="Puiu D."/>
            <person name="Crepeau M."/>
            <person name="Gugger P.F."/>
            <person name="Sherman R."/>
            <person name="Stevens K."/>
            <person name="Langley C.H."/>
            <person name="Pellegrini M."/>
            <person name="Salzberg S.L."/>
        </authorList>
    </citation>
    <scope>NUCLEOTIDE SEQUENCE [LARGE SCALE GENOMIC DNA]</scope>
    <source>
        <strain evidence="2 3">cv. SW786</strain>
    </source>
</reference>
<proteinExistence type="predicted"/>
<organism evidence="2 3">
    <name type="scientific">Quercus lobata</name>
    <name type="common">Valley oak</name>
    <dbReference type="NCBI Taxonomy" id="97700"/>
    <lineage>
        <taxon>Eukaryota</taxon>
        <taxon>Viridiplantae</taxon>
        <taxon>Streptophyta</taxon>
        <taxon>Embryophyta</taxon>
        <taxon>Tracheophyta</taxon>
        <taxon>Spermatophyta</taxon>
        <taxon>Magnoliopsida</taxon>
        <taxon>eudicotyledons</taxon>
        <taxon>Gunneridae</taxon>
        <taxon>Pentapetalae</taxon>
        <taxon>rosids</taxon>
        <taxon>fabids</taxon>
        <taxon>Fagales</taxon>
        <taxon>Fagaceae</taxon>
        <taxon>Quercus</taxon>
    </lineage>
</organism>
<accession>A0A7N2MMC7</accession>
<dbReference type="InParanoid" id="A0A7N2MMC7"/>
<dbReference type="PANTHER" id="PTHR33739:SF7">
    <property type="entry name" value="MEDIATOR OF RNA POLYMERASE II TRANSCRIPTION SUBUNIT 33B"/>
    <property type="match status" value="1"/>
</dbReference>
<feature type="region of interest" description="Disordered" evidence="1">
    <location>
        <begin position="1"/>
        <end position="20"/>
    </location>
</feature>
<dbReference type="InterPro" id="IPR039638">
    <property type="entry name" value="MED33A/B"/>
</dbReference>
<dbReference type="Proteomes" id="UP000594261">
    <property type="component" value="Chromosome 9"/>
</dbReference>
<sequence length="145" mass="15757">MPHSQPDMGQKNNPKSKTLNPKVTVLGHAANTKSTDPPVIGVALNSLASSCPRPCMAIIASLWARRKKIPVFHHNSDVLVQLSSSHIYSNGCVGALLGHGFSSHFSGGISPVALGNLYLRDESVSVYQRCYVHDRRKCLYSNSRC</sequence>
<protein>
    <submittedName>
        <fullName evidence="2">Uncharacterized protein</fullName>
    </submittedName>
</protein>
<dbReference type="PANTHER" id="PTHR33739">
    <property type="entry name" value="OS07G0681500 PROTEIN"/>
    <property type="match status" value="1"/>
</dbReference>
<evidence type="ECO:0000313" key="3">
    <source>
        <dbReference type="Proteomes" id="UP000594261"/>
    </source>
</evidence>
<dbReference type="GO" id="GO:0016592">
    <property type="term" value="C:mediator complex"/>
    <property type="evidence" value="ECO:0007669"/>
    <property type="project" value="InterPro"/>
</dbReference>
<dbReference type="EMBL" id="LRBV02000009">
    <property type="status" value="NOT_ANNOTATED_CDS"/>
    <property type="molecule type" value="Genomic_DNA"/>
</dbReference>
<feature type="compositionally biased region" description="Polar residues" evidence="1">
    <location>
        <begin position="10"/>
        <end position="20"/>
    </location>
</feature>
<reference evidence="2" key="2">
    <citation type="submission" date="2021-01" db="UniProtKB">
        <authorList>
            <consortium name="EnsemblPlants"/>
        </authorList>
    </citation>
    <scope>IDENTIFICATION</scope>
</reference>
<evidence type="ECO:0000256" key="1">
    <source>
        <dbReference type="SAM" id="MobiDB-lite"/>
    </source>
</evidence>